<name>A0A220UJ32_9GAMM</name>
<dbReference type="Gene3D" id="1.10.287.3020">
    <property type="match status" value="1"/>
</dbReference>
<organism evidence="1 2">
    <name type="scientific">Shewanella bicestrii</name>
    <dbReference type="NCBI Taxonomy" id="2018305"/>
    <lineage>
        <taxon>Bacteria</taxon>
        <taxon>Pseudomonadati</taxon>
        <taxon>Pseudomonadota</taxon>
        <taxon>Gammaproteobacteria</taxon>
        <taxon>Alteromonadales</taxon>
        <taxon>Shewanellaceae</taxon>
        <taxon>Shewanella</taxon>
    </lineage>
</organism>
<reference evidence="1 2" key="1">
    <citation type="submission" date="2017-07" db="EMBL/GenBank/DDBJ databases">
        <title>Phenotypical and genomic characterization of a clinical isolate of Shewanella bicestrii sp. nov. producing an extended-spectrum beta-lactamase and a new oxacillinase variant.</title>
        <authorList>
            <person name="Jousset A.B."/>
            <person name="Bonnin R.A."/>
            <person name="Girlich D."/>
            <person name="Dabos L."/>
            <person name="Potron A."/>
            <person name="Dortet L."/>
            <person name="Glaser P."/>
            <person name="Naas T."/>
        </authorList>
    </citation>
    <scope>NUCLEOTIDE SEQUENCE [LARGE SCALE GENOMIC DNA]</scope>
    <source>
        <strain evidence="1 2">JAB-1</strain>
    </source>
</reference>
<keyword evidence="2" id="KW-1185">Reference proteome</keyword>
<proteinExistence type="predicted"/>
<evidence type="ECO:0000313" key="2">
    <source>
        <dbReference type="Proteomes" id="UP000198367"/>
    </source>
</evidence>
<evidence type="ECO:0008006" key="3">
    <source>
        <dbReference type="Google" id="ProtNLM"/>
    </source>
</evidence>
<dbReference type="EMBL" id="CP022358">
    <property type="protein sequence ID" value="ASK68177.1"/>
    <property type="molecule type" value="Genomic_DNA"/>
</dbReference>
<dbReference type="InterPro" id="IPR021490">
    <property type="entry name" value="DUF3144"/>
</dbReference>
<accession>A0A220UJ32</accession>
<gene>
    <name evidence="1" type="ORF">CF168_04425</name>
</gene>
<dbReference type="AlphaFoldDB" id="A0A220UJ32"/>
<dbReference type="KEGG" id="sbj:CF168_04425"/>
<dbReference type="RefSeq" id="WP_011621652.1">
    <property type="nucleotide sequence ID" value="NZ_CP022358.1"/>
</dbReference>
<dbReference type="Proteomes" id="UP000198367">
    <property type="component" value="Chromosome"/>
</dbReference>
<sequence length="97" mass="11637">MSDNQQAFYERATEMIKLANQQNQNTEIQTGEVSASFMWAVARYNAWFGSTSFESKEQMQAKKQEMMDYYIERYKEMIDANLEDYIENFDHYRATQK</sequence>
<dbReference type="Pfam" id="PF11342">
    <property type="entry name" value="DUF3144"/>
    <property type="match status" value="1"/>
</dbReference>
<protein>
    <recommendedName>
        <fullName evidence="3">DUF3144 domain-containing protein</fullName>
    </recommendedName>
</protein>
<evidence type="ECO:0000313" key="1">
    <source>
        <dbReference type="EMBL" id="ASK68177.1"/>
    </source>
</evidence>
<dbReference type="GeneID" id="94729194"/>